<keyword evidence="2" id="KW-0472">Membrane</keyword>
<name>A0A9D4SMN2_RHISA</name>
<dbReference type="Proteomes" id="UP000821837">
    <property type="component" value="Unassembled WGS sequence"/>
</dbReference>
<feature type="region of interest" description="Disordered" evidence="1">
    <location>
        <begin position="42"/>
        <end position="87"/>
    </location>
</feature>
<dbReference type="Pfam" id="PF00704">
    <property type="entry name" value="Glyco_hydro_18"/>
    <property type="match status" value="1"/>
</dbReference>
<dbReference type="SUPFAM" id="SSF51445">
    <property type="entry name" value="(Trans)glycosidases"/>
    <property type="match status" value="1"/>
</dbReference>
<evidence type="ECO:0000256" key="1">
    <source>
        <dbReference type="SAM" id="MobiDB-lite"/>
    </source>
</evidence>
<dbReference type="EMBL" id="JABSTV010001255">
    <property type="protein sequence ID" value="KAH7934816.1"/>
    <property type="molecule type" value="Genomic_DNA"/>
</dbReference>
<keyword evidence="2" id="KW-1133">Transmembrane helix</keyword>
<accession>A0A9D4SMN2</accession>
<organism evidence="4 5">
    <name type="scientific">Rhipicephalus sanguineus</name>
    <name type="common">Brown dog tick</name>
    <name type="synonym">Ixodes sanguineus</name>
    <dbReference type="NCBI Taxonomy" id="34632"/>
    <lineage>
        <taxon>Eukaryota</taxon>
        <taxon>Metazoa</taxon>
        <taxon>Ecdysozoa</taxon>
        <taxon>Arthropoda</taxon>
        <taxon>Chelicerata</taxon>
        <taxon>Arachnida</taxon>
        <taxon>Acari</taxon>
        <taxon>Parasitiformes</taxon>
        <taxon>Ixodida</taxon>
        <taxon>Ixodoidea</taxon>
        <taxon>Ixodidae</taxon>
        <taxon>Rhipicephalinae</taxon>
        <taxon>Rhipicephalus</taxon>
        <taxon>Rhipicephalus</taxon>
    </lineage>
</organism>
<dbReference type="Gene3D" id="3.10.50.10">
    <property type="match status" value="1"/>
</dbReference>
<dbReference type="Gene3D" id="3.20.20.80">
    <property type="entry name" value="Glycosidases"/>
    <property type="match status" value="2"/>
</dbReference>
<dbReference type="PANTHER" id="PTHR11177">
    <property type="entry name" value="CHITINASE"/>
    <property type="match status" value="1"/>
</dbReference>
<reference evidence="4" key="2">
    <citation type="submission" date="2021-09" db="EMBL/GenBank/DDBJ databases">
        <authorList>
            <person name="Jia N."/>
            <person name="Wang J."/>
            <person name="Shi W."/>
            <person name="Du L."/>
            <person name="Sun Y."/>
            <person name="Zhan W."/>
            <person name="Jiang J."/>
            <person name="Wang Q."/>
            <person name="Zhang B."/>
            <person name="Ji P."/>
            <person name="Sakyi L.B."/>
            <person name="Cui X."/>
            <person name="Yuan T."/>
            <person name="Jiang B."/>
            <person name="Yang W."/>
            <person name="Lam T.T.-Y."/>
            <person name="Chang Q."/>
            <person name="Ding S."/>
            <person name="Wang X."/>
            <person name="Zhu J."/>
            <person name="Ruan X."/>
            <person name="Zhao L."/>
            <person name="Wei J."/>
            <person name="Que T."/>
            <person name="Du C."/>
            <person name="Cheng J."/>
            <person name="Dai P."/>
            <person name="Han X."/>
            <person name="Huang E."/>
            <person name="Gao Y."/>
            <person name="Liu J."/>
            <person name="Shao H."/>
            <person name="Ye R."/>
            <person name="Li L."/>
            <person name="Wei W."/>
            <person name="Wang X."/>
            <person name="Wang C."/>
            <person name="Huo Q."/>
            <person name="Li W."/>
            <person name="Guo W."/>
            <person name="Chen H."/>
            <person name="Chen S."/>
            <person name="Zhou L."/>
            <person name="Zhou L."/>
            <person name="Ni X."/>
            <person name="Tian J."/>
            <person name="Zhou Y."/>
            <person name="Sheng Y."/>
            <person name="Liu T."/>
            <person name="Pan Y."/>
            <person name="Xia L."/>
            <person name="Li J."/>
            <person name="Zhao F."/>
            <person name="Cao W."/>
        </authorList>
    </citation>
    <scope>NUCLEOTIDE SEQUENCE</scope>
    <source>
        <strain evidence="4">Rsan-2018</strain>
        <tissue evidence="4">Larvae</tissue>
    </source>
</reference>
<dbReference type="GO" id="GO:0005576">
    <property type="term" value="C:extracellular region"/>
    <property type="evidence" value="ECO:0007669"/>
    <property type="project" value="TreeGrafter"/>
</dbReference>
<dbReference type="InterPro" id="IPR017853">
    <property type="entry name" value="GH"/>
</dbReference>
<evidence type="ECO:0000313" key="4">
    <source>
        <dbReference type="EMBL" id="KAH7934816.1"/>
    </source>
</evidence>
<protein>
    <recommendedName>
        <fullName evidence="3">GH18 domain-containing protein</fullName>
    </recommendedName>
</protein>
<reference evidence="4" key="1">
    <citation type="journal article" date="2020" name="Cell">
        <title>Large-Scale Comparative Analyses of Tick Genomes Elucidate Their Genetic Diversity and Vector Capacities.</title>
        <authorList>
            <consortium name="Tick Genome and Microbiome Consortium (TIGMIC)"/>
            <person name="Jia N."/>
            <person name="Wang J."/>
            <person name="Shi W."/>
            <person name="Du L."/>
            <person name="Sun Y."/>
            <person name="Zhan W."/>
            <person name="Jiang J.F."/>
            <person name="Wang Q."/>
            <person name="Zhang B."/>
            <person name="Ji P."/>
            <person name="Bell-Sakyi L."/>
            <person name="Cui X.M."/>
            <person name="Yuan T.T."/>
            <person name="Jiang B.G."/>
            <person name="Yang W.F."/>
            <person name="Lam T.T."/>
            <person name="Chang Q.C."/>
            <person name="Ding S.J."/>
            <person name="Wang X.J."/>
            <person name="Zhu J.G."/>
            <person name="Ruan X.D."/>
            <person name="Zhao L."/>
            <person name="Wei J.T."/>
            <person name="Ye R.Z."/>
            <person name="Que T.C."/>
            <person name="Du C.H."/>
            <person name="Zhou Y.H."/>
            <person name="Cheng J.X."/>
            <person name="Dai P.F."/>
            <person name="Guo W.B."/>
            <person name="Han X.H."/>
            <person name="Huang E.J."/>
            <person name="Li L.F."/>
            <person name="Wei W."/>
            <person name="Gao Y.C."/>
            <person name="Liu J.Z."/>
            <person name="Shao H.Z."/>
            <person name="Wang X."/>
            <person name="Wang C.C."/>
            <person name="Yang T.C."/>
            <person name="Huo Q.B."/>
            <person name="Li W."/>
            <person name="Chen H.Y."/>
            <person name="Chen S.E."/>
            <person name="Zhou L.G."/>
            <person name="Ni X.B."/>
            <person name="Tian J.H."/>
            <person name="Sheng Y."/>
            <person name="Liu T."/>
            <person name="Pan Y.S."/>
            <person name="Xia L.Y."/>
            <person name="Li J."/>
            <person name="Zhao F."/>
            <person name="Cao W.C."/>
        </authorList>
    </citation>
    <scope>NUCLEOTIDE SEQUENCE</scope>
    <source>
        <strain evidence="4">Rsan-2018</strain>
    </source>
</reference>
<dbReference type="InterPro" id="IPR001223">
    <property type="entry name" value="Glyco_hydro18_cat"/>
</dbReference>
<sequence length="579" mass="64081">MAVPVMYPSPQYEMESPATPGIVKTPPTRVLRSLFPATDVVQRPVLRPGSEPSPPTLARSPVTSPRHMNEPHSSAESPMEVVSPQGSRVGYSFDSDETEPYAVQENRPWWQLLWMLCSLVFITVFIPTAVFLITYQSTGRAPPTFIVVAGVATSVNVTSSALRTSQTTTDLPRVTFDPVEGFLLQPGESVQDFCKRQMERDRSPMPPPGRLPTTMIPNSTTKDIQLRPVICVFNTKYWRLQDAYLPTLMPLHYCSALLWYGYAVHALNGTIVWKYRTAFRYLNALLNMKFQHRLLHRGYNISVYFALGGAREDSANLSYAAGDPGTRRRLAKAVWDKVEDVLTPWTGVNVDWNYPGDPCNPGSGTGNLFFELIKELKNYGTGVMISIPPVKSRLSAYSLQAVVSMVDYIIIKTHTAFPSLRNVVRCSGDHRVAADVFNAALALLPTWDDKLRLGYSISVAPETFLAPVAQLGAPALGTKQWDNYTRQPGRTSYASVCRETPVIRTSSHPLCLMVARQIDSQTVATFSDEQAIMERMNLTYSDNMAMAPVAVFDIDLDDFTGKCGNGPSPLIRAVAIGPG</sequence>
<keyword evidence="2" id="KW-0812">Transmembrane</keyword>
<evidence type="ECO:0000313" key="5">
    <source>
        <dbReference type="Proteomes" id="UP000821837"/>
    </source>
</evidence>
<dbReference type="GO" id="GO:0004568">
    <property type="term" value="F:chitinase activity"/>
    <property type="evidence" value="ECO:0007669"/>
    <property type="project" value="TreeGrafter"/>
</dbReference>
<dbReference type="GO" id="GO:0005975">
    <property type="term" value="P:carbohydrate metabolic process"/>
    <property type="evidence" value="ECO:0007669"/>
    <property type="project" value="InterPro"/>
</dbReference>
<gene>
    <name evidence="4" type="ORF">HPB52_001000</name>
</gene>
<dbReference type="PROSITE" id="PS51910">
    <property type="entry name" value="GH18_2"/>
    <property type="match status" value="1"/>
</dbReference>
<feature type="domain" description="GH18" evidence="3">
    <location>
        <begin position="232"/>
        <end position="579"/>
    </location>
</feature>
<feature type="transmembrane region" description="Helical" evidence="2">
    <location>
        <begin position="112"/>
        <end position="135"/>
    </location>
</feature>
<dbReference type="InterPro" id="IPR029070">
    <property type="entry name" value="Chitinase_insertion_sf"/>
</dbReference>
<dbReference type="InterPro" id="IPR050314">
    <property type="entry name" value="Glycosyl_Hydrlase_18"/>
</dbReference>
<dbReference type="AlphaFoldDB" id="A0A9D4SMN2"/>
<dbReference type="VEuPathDB" id="VectorBase:RSAN_055415"/>
<evidence type="ECO:0000256" key="2">
    <source>
        <dbReference type="SAM" id="Phobius"/>
    </source>
</evidence>
<keyword evidence="5" id="KW-1185">Reference proteome</keyword>
<dbReference type="GO" id="GO:0006032">
    <property type="term" value="P:chitin catabolic process"/>
    <property type="evidence" value="ECO:0007669"/>
    <property type="project" value="TreeGrafter"/>
</dbReference>
<proteinExistence type="predicted"/>
<dbReference type="PANTHER" id="PTHR11177:SF317">
    <property type="entry name" value="CHITINASE 12-RELATED"/>
    <property type="match status" value="1"/>
</dbReference>
<evidence type="ECO:0000259" key="3">
    <source>
        <dbReference type="PROSITE" id="PS51910"/>
    </source>
</evidence>
<dbReference type="GO" id="GO:0008061">
    <property type="term" value="F:chitin binding"/>
    <property type="evidence" value="ECO:0007669"/>
    <property type="project" value="TreeGrafter"/>
</dbReference>
<comment type="caution">
    <text evidence="4">The sequence shown here is derived from an EMBL/GenBank/DDBJ whole genome shotgun (WGS) entry which is preliminary data.</text>
</comment>